<dbReference type="OrthoDB" id="333269at2759"/>
<dbReference type="VEuPathDB" id="ToxoDB:NCLIV_053680"/>
<evidence type="ECO:0000313" key="5">
    <source>
        <dbReference type="EMBL" id="CBZ54941.1"/>
    </source>
</evidence>
<dbReference type="InterPro" id="IPR036291">
    <property type="entry name" value="NAD(P)-bd_dom_sf"/>
</dbReference>
<dbReference type="AlphaFoldDB" id="F0VMJ5"/>
<dbReference type="InParanoid" id="F0VMJ5"/>
<feature type="compositionally biased region" description="Basic and acidic residues" evidence="3">
    <location>
        <begin position="509"/>
        <end position="529"/>
    </location>
</feature>
<dbReference type="Gene3D" id="3.40.50.720">
    <property type="entry name" value="NAD(P)-binding Rossmann-like Domain"/>
    <property type="match status" value="1"/>
</dbReference>
<evidence type="ECO:0000313" key="6">
    <source>
        <dbReference type="EMBL" id="CEL69663.1"/>
    </source>
</evidence>
<sequence length="665" mass="71442">MGNALLPFLCYHTRGFFARDGVYRDPTSRFPYLSLCFTEPVLHATIVYLASIALFLLHPLLFGTAPPFSRSSSAAPRFLLDALAVLPECTGTFALTAVAFFAYLPAYLLAAYAPLQILFASASKLLLPPRLQLCPCLAGFTHAVFFALLLFVWFRLLRRLAAGFRLPAKPPSSAGFCRFLCPTALKTCLLCPFLSSTAVVPSPPGPSAPGGAAPRTFSSFRKFAASFSTRAVVASAFPPLPKSHPRQPFLPLAGRQVVVTGGGSGIGSETARRLALWGAHVLIGCRNVDDGKRLAERVQAEVAALQVSWTMSEHPGKISVAFLDLCAFPSVRSFAAFALHTFQNSIDILVNNAGVMMISELTVVDECGGFEKQFVTNHLGHFLLTLLLLPAIKRAAQADSPQASTASVFAPRRLGRIINVASCAHVWHAKNFRALDASCTPDGASVAADALGKPLEALQGCPPVSPLSYDKRKAYGNSKLANIWFTKELQRRLIAERGEAATQPEEEKEEKGEEGSGDGSEKRAEKAGEESASCCVASSRNAKTGDSAVCRSEPLPEGTVGVYAVHPGSVSTKLTRHMVQDRPFHRFFVESFLAQTVMKTATDGAATQLLLCLADDSVLLPGAFYADGGPSWVHPAANDEERMKELWAVSEVICFGGIGQQTYVK</sequence>
<dbReference type="PRINTS" id="PR00080">
    <property type="entry name" value="SDRFAMILY"/>
</dbReference>
<feature type="region of interest" description="Disordered" evidence="3">
    <location>
        <begin position="497"/>
        <end position="530"/>
    </location>
</feature>
<dbReference type="InterPro" id="IPR002347">
    <property type="entry name" value="SDR_fam"/>
</dbReference>
<comment type="similarity">
    <text evidence="1">Belongs to the short-chain dehydrogenases/reductases (SDR) family.</text>
</comment>
<dbReference type="Proteomes" id="UP000007494">
    <property type="component" value="Chromosome XI"/>
</dbReference>
<dbReference type="PANTHER" id="PTHR24320:SF148">
    <property type="entry name" value="NAD(P)-BINDING ROSSMANN-FOLD SUPERFAMILY PROTEIN"/>
    <property type="match status" value="1"/>
</dbReference>
<dbReference type="OMA" id="KLANIWF"/>
<dbReference type="EMBL" id="FR823392">
    <property type="protein sequence ID" value="CBZ54941.1"/>
    <property type="molecule type" value="Genomic_DNA"/>
</dbReference>
<evidence type="ECO:0000256" key="3">
    <source>
        <dbReference type="SAM" id="MobiDB-lite"/>
    </source>
</evidence>
<dbReference type="GO" id="GO:0016491">
    <property type="term" value="F:oxidoreductase activity"/>
    <property type="evidence" value="ECO:0007669"/>
    <property type="project" value="UniProtKB-KW"/>
</dbReference>
<feature type="transmembrane region" description="Helical" evidence="4">
    <location>
        <begin position="78"/>
        <end position="103"/>
    </location>
</feature>
<dbReference type="FunCoup" id="F0VMJ5">
    <property type="interactions" value="4"/>
</dbReference>
<dbReference type="EMBL" id="LN714486">
    <property type="protein sequence ID" value="CEL69663.1"/>
    <property type="molecule type" value="Genomic_DNA"/>
</dbReference>
<reference evidence="5" key="1">
    <citation type="submission" date="2011-02" db="EMBL/GenBank/DDBJ databases">
        <authorList>
            <person name="Aslett M."/>
        </authorList>
    </citation>
    <scope>NUCLEOTIDE SEQUENCE</scope>
    <source>
        <strain evidence="5">Liverpool</strain>
    </source>
</reference>
<accession>F0VMJ5</accession>
<proteinExistence type="inferred from homology"/>
<dbReference type="PRINTS" id="PR00081">
    <property type="entry name" value="GDHRDH"/>
</dbReference>
<dbReference type="GeneID" id="13446647"/>
<feature type="transmembrane region" description="Helical" evidence="4">
    <location>
        <begin position="42"/>
        <end position="66"/>
    </location>
</feature>
<evidence type="ECO:0000256" key="4">
    <source>
        <dbReference type="SAM" id="Phobius"/>
    </source>
</evidence>
<dbReference type="PANTHER" id="PTHR24320">
    <property type="entry name" value="RETINOL DEHYDROGENASE"/>
    <property type="match status" value="1"/>
</dbReference>
<keyword evidence="4" id="KW-0472">Membrane</keyword>
<keyword evidence="4" id="KW-0812">Transmembrane</keyword>
<name>F0VMJ5_NEOCL</name>
<dbReference type="RefSeq" id="XP_003884969.1">
    <property type="nucleotide sequence ID" value="XM_003884920.1"/>
</dbReference>
<reference evidence="5" key="2">
    <citation type="submission" date="2011-03" db="EMBL/GenBank/DDBJ databases">
        <title>Comparative genomics and transcriptomics of Neospora caninum and Toxoplasma gondii.</title>
        <authorList>
            <person name="Reid A.J."/>
            <person name="Sohal A."/>
            <person name="Harris D."/>
            <person name="Quail M."/>
            <person name="Sanders M."/>
            <person name="Berriman M."/>
            <person name="Wastling J.M."/>
            <person name="Pain A."/>
        </authorList>
    </citation>
    <scope>NUCLEOTIDE SEQUENCE</scope>
    <source>
        <strain evidence="5">Liverpool</strain>
    </source>
</reference>
<keyword evidence="7" id="KW-1185">Reference proteome</keyword>
<keyword evidence="4" id="KW-1133">Transmembrane helix</keyword>
<dbReference type="SUPFAM" id="SSF51735">
    <property type="entry name" value="NAD(P)-binding Rossmann-fold domains"/>
    <property type="match status" value="1"/>
</dbReference>
<evidence type="ECO:0000256" key="1">
    <source>
        <dbReference type="ARBA" id="ARBA00006484"/>
    </source>
</evidence>
<dbReference type="Pfam" id="PF00106">
    <property type="entry name" value="adh_short"/>
    <property type="match status" value="1"/>
</dbReference>
<reference evidence="6" key="4">
    <citation type="journal article" date="2015" name="PLoS ONE">
        <title>Comprehensive Evaluation of Toxoplasma gondii VEG and Neospora caninum LIV Genomes with Tachyzoite Stage Transcriptome and Proteome Defines Novel Transcript Features.</title>
        <authorList>
            <person name="Ramaprasad A."/>
            <person name="Mourier T."/>
            <person name="Naeem R."/>
            <person name="Malas T.B."/>
            <person name="Moussa E."/>
            <person name="Panigrahi A."/>
            <person name="Vermont S.J."/>
            <person name="Otto T.D."/>
            <person name="Wastling J."/>
            <person name="Pain A."/>
        </authorList>
    </citation>
    <scope>NUCLEOTIDE SEQUENCE</scope>
    <source>
        <strain evidence="6">Liverpool</strain>
    </source>
</reference>
<feature type="transmembrane region" description="Helical" evidence="4">
    <location>
        <begin position="134"/>
        <end position="154"/>
    </location>
</feature>
<reference evidence="7" key="3">
    <citation type="journal article" date="2012" name="PLoS Pathog.">
        <title>Comparative genomics of the apicomplexan parasites Toxoplasma gondii and Neospora caninum: Coccidia differing in host range and transmission strategy.</title>
        <authorList>
            <person name="Reid A.J."/>
            <person name="Vermont S.J."/>
            <person name="Cotton J.A."/>
            <person name="Harris D."/>
            <person name="Hill-Cawthorne G.A."/>
            <person name="Konen-Waisman S."/>
            <person name="Latham S.M."/>
            <person name="Mourier T."/>
            <person name="Norton R."/>
            <person name="Quail M.A."/>
            <person name="Sanders M."/>
            <person name="Shanmugam D."/>
            <person name="Sohal A."/>
            <person name="Wasmuth J.D."/>
            <person name="Brunk B."/>
            <person name="Grigg M.E."/>
            <person name="Howard J.C."/>
            <person name="Parkinson J."/>
            <person name="Roos D.S."/>
            <person name="Trees A.J."/>
            <person name="Berriman M."/>
            <person name="Pain A."/>
            <person name="Wastling J.M."/>
        </authorList>
    </citation>
    <scope>NUCLEOTIDE SEQUENCE [LARGE SCALE GENOMIC DNA]</scope>
    <source>
        <strain evidence="7">Liverpool</strain>
    </source>
</reference>
<evidence type="ECO:0000256" key="2">
    <source>
        <dbReference type="ARBA" id="ARBA00023002"/>
    </source>
</evidence>
<feature type="transmembrane region" description="Helical" evidence="4">
    <location>
        <begin position="109"/>
        <end position="127"/>
    </location>
</feature>
<dbReference type="eggNOG" id="KOG1208">
    <property type="taxonomic scope" value="Eukaryota"/>
</dbReference>
<evidence type="ECO:0000313" key="7">
    <source>
        <dbReference type="Proteomes" id="UP000007494"/>
    </source>
</evidence>
<gene>
    <name evidence="6" type="ORF">BN1204_053680</name>
    <name evidence="5" type="ORF">NCLIV_053680</name>
</gene>
<protein>
    <submittedName>
        <fullName evidence="6">Retinol dehydrogenase 14</fullName>
    </submittedName>
</protein>
<organism evidence="5 7">
    <name type="scientific">Neospora caninum (strain Liverpool)</name>
    <dbReference type="NCBI Taxonomy" id="572307"/>
    <lineage>
        <taxon>Eukaryota</taxon>
        <taxon>Sar</taxon>
        <taxon>Alveolata</taxon>
        <taxon>Apicomplexa</taxon>
        <taxon>Conoidasida</taxon>
        <taxon>Coccidia</taxon>
        <taxon>Eucoccidiorida</taxon>
        <taxon>Eimeriorina</taxon>
        <taxon>Sarcocystidae</taxon>
        <taxon>Neospora</taxon>
    </lineage>
</organism>
<keyword evidence="2" id="KW-0560">Oxidoreductase</keyword>